<accession>A0A8H2JI95</accession>
<dbReference type="Proteomes" id="UP000309231">
    <property type="component" value="Chromosome"/>
</dbReference>
<reference evidence="1 3" key="2">
    <citation type="journal article" date="2019" name="BMC Evol. Biol.">
        <title>Comparative genomics of Mycobacterium mucogenicum and Mycobacterium neoaurum clade members emphasizing tRNA and non-coding RNA.</title>
        <authorList>
            <person name="Behra P.R.K."/>
            <person name="Pettersson B.M.F."/>
            <person name="Das S."/>
            <person name="Dasgupta S."/>
            <person name="Kirsebom L.A."/>
        </authorList>
    </citation>
    <scope>NUCLEOTIDE SEQUENCE [LARGE SCALE GENOMIC DNA]</scope>
    <source>
        <strain evidence="1 3">DSM 44124</strain>
    </source>
</reference>
<dbReference type="EMBL" id="CP062008">
    <property type="protein sequence ID" value="QPG72423.1"/>
    <property type="molecule type" value="Genomic_DNA"/>
</dbReference>
<dbReference type="AlphaFoldDB" id="A0A8H2JI95"/>
<reference evidence="1 3" key="3">
    <citation type="journal article" date="2019" name="Sci. Rep.">
        <title>Insight into the biology of Mycobacterium mucogenicum and Mycobacterium neoaurum clade members.</title>
        <authorList>
            <person name="Behra P.R.K."/>
            <person name="Pettersson B.M.F."/>
            <person name="Ramesh M."/>
            <person name="Dasgupta S."/>
            <person name="Kirsebom L.A."/>
        </authorList>
    </citation>
    <scope>NUCLEOTIDE SEQUENCE [LARGE SCALE GENOMIC DNA]</scope>
    <source>
        <strain evidence="1 3">DSM 44124</strain>
    </source>
</reference>
<sequence>MIFAVTFLWIALLQYVFLGIARGEPYPALILPGFPANCPGCLLETGVPKAKEPGLVVRFADGHAESAPIETILPPGPSVPLIAFSTAYDNDTFGSDPEAIAWLRSKITARFPGREVVGLDIVWRTAIYEAAEPSRVEYAPLRTVSIDFGNAT</sequence>
<gene>
    <name evidence="1" type="ORF">C1S78_017165</name>
    <name evidence="2" type="ORF">C1S78_17125</name>
</gene>
<organism evidence="2">
    <name type="scientific">Mycolicibacterium mucogenicum DSM 44124</name>
    <dbReference type="NCBI Taxonomy" id="1226753"/>
    <lineage>
        <taxon>Bacteria</taxon>
        <taxon>Bacillati</taxon>
        <taxon>Actinomycetota</taxon>
        <taxon>Actinomycetes</taxon>
        <taxon>Mycobacteriales</taxon>
        <taxon>Mycobacteriaceae</taxon>
        <taxon>Mycolicibacterium</taxon>
    </lineage>
</organism>
<proteinExistence type="predicted"/>
<evidence type="ECO:0000313" key="3">
    <source>
        <dbReference type="Proteomes" id="UP000309231"/>
    </source>
</evidence>
<keyword evidence="3" id="KW-1185">Reference proteome</keyword>
<protein>
    <submittedName>
        <fullName evidence="2">Uncharacterized protein</fullName>
    </submittedName>
</protein>
<dbReference type="KEGG" id="mmuc:C1S78_017165"/>
<dbReference type="EMBL" id="POTL01000001">
    <property type="protein sequence ID" value="TLH56408.1"/>
    <property type="molecule type" value="Genomic_DNA"/>
</dbReference>
<evidence type="ECO:0000313" key="1">
    <source>
        <dbReference type="EMBL" id="QPG72423.1"/>
    </source>
</evidence>
<reference evidence="2" key="1">
    <citation type="submission" date="2018-01" db="EMBL/GenBank/DDBJ databases">
        <title>Comparative genomics of Mycobacterium mucogenicum and Mycobacterium neoaurum clade members emphasizing tRNA and non-coding RNA.</title>
        <authorList>
            <person name="Behra P.R.K."/>
            <person name="Pettersson B.M.F."/>
            <person name="Das S."/>
            <person name="Dasgupta S."/>
            <person name="Kirsebom L.A."/>
        </authorList>
    </citation>
    <scope>NUCLEOTIDE SEQUENCE</scope>
    <source>
        <strain evidence="2">DSM 44124</strain>
    </source>
</reference>
<evidence type="ECO:0000313" key="2">
    <source>
        <dbReference type="EMBL" id="TLH56408.1"/>
    </source>
</evidence>
<name>A0A8H2JI95_MYCMU</name>